<feature type="transmembrane region" description="Helical" evidence="6">
    <location>
        <begin position="35"/>
        <end position="55"/>
    </location>
</feature>
<comment type="caution">
    <text evidence="7">The sequence shown here is derived from an EMBL/GenBank/DDBJ whole genome shotgun (WGS) entry which is preliminary data.</text>
</comment>
<evidence type="ECO:0000256" key="1">
    <source>
        <dbReference type="ARBA" id="ARBA00004141"/>
    </source>
</evidence>
<protein>
    <submittedName>
        <fullName evidence="7">Transmembrane protein 19</fullName>
    </submittedName>
</protein>
<evidence type="ECO:0000256" key="2">
    <source>
        <dbReference type="ARBA" id="ARBA00009012"/>
    </source>
</evidence>
<dbReference type="Pfam" id="PF01940">
    <property type="entry name" value="DUF92"/>
    <property type="match status" value="1"/>
</dbReference>
<comment type="similarity">
    <text evidence="2">Belongs to the TMEM19 family.</text>
</comment>
<dbReference type="EMBL" id="LSRQ01005712">
    <property type="protein sequence ID" value="OAY67089.1"/>
    <property type="molecule type" value="Genomic_DNA"/>
</dbReference>
<evidence type="ECO:0000313" key="8">
    <source>
        <dbReference type="Proteomes" id="UP000092600"/>
    </source>
</evidence>
<evidence type="ECO:0000256" key="5">
    <source>
        <dbReference type="ARBA" id="ARBA00023136"/>
    </source>
</evidence>
<feature type="transmembrane region" description="Helical" evidence="6">
    <location>
        <begin position="67"/>
        <end position="91"/>
    </location>
</feature>
<evidence type="ECO:0000256" key="3">
    <source>
        <dbReference type="ARBA" id="ARBA00022692"/>
    </source>
</evidence>
<evidence type="ECO:0000256" key="6">
    <source>
        <dbReference type="SAM" id="Phobius"/>
    </source>
</evidence>
<dbReference type="InterPro" id="IPR002794">
    <property type="entry name" value="DUF92_TMEM19"/>
</dbReference>
<feature type="transmembrane region" description="Helical" evidence="6">
    <location>
        <begin position="251"/>
        <end position="270"/>
    </location>
</feature>
<dbReference type="PANTHER" id="PTHR13353">
    <property type="entry name" value="TRANSMEMBRANE PROTEIN 19"/>
    <property type="match status" value="1"/>
</dbReference>
<dbReference type="STRING" id="4615.A0A199UQQ6"/>
<feature type="transmembrane region" description="Helical" evidence="6">
    <location>
        <begin position="193"/>
        <end position="217"/>
    </location>
</feature>
<gene>
    <name evidence="7" type="ORF">ACMD2_23639</name>
</gene>
<keyword evidence="5 6" id="KW-0472">Membrane</keyword>
<reference evidence="7 8" key="1">
    <citation type="journal article" date="2016" name="DNA Res.">
        <title>The draft genome of MD-2 pineapple using hybrid error correction of long reads.</title>
        <authorList>
            <person name="Redwan R.M."/>
            <person name="Saidin A."/>
            <person name="Kumar S.V."/>
        </authorList>
    </citation>
    <scope>NUCLEOTIDE SEQUENCE [LARGE SCALE GENOMIC DNA]</scope>
    <source>
        <strain evidence="8">cv. MD2</strain>
        <tissue evidence="7">Leaf</tissue>
    </source>
</reference>
<dbReference type="GO" id="GO:0016020">
    <property type="term" value="C:membrane"/>
    <property type="evidence" value="ECO:0007669"/>
    <property type="project" value="UniProtKB-SubCell"/>
</dbReference>
<comment type="subcellular location">
    <subcellularLocation>
        <location evidence="1">Membrane</location>
        <topology evidence="1">Multi-pass membrane protein</topology>
    </subcellularLocation>
</comment>
<proteinExistence type="inferred from homology"/>
<name>A0A199UQQ6_ANACO</name>
<keyword evidence="4 6" id="KW-1133">Transmembrane helix</keyword>
<sequence>MTRSRMDPSAIRFLVSLLASSAIAARSFRRRSVDLSGVLVGIPVMVRGASSGVFLRRRSSRGREERSAPLMVQVLANSSIATVLVVIVAFLTGGQDRCLDTKESNYVTGLIGGIIGHYACCNGDTWSSELGILSRGQPRLITNFKKVRKGTNGAVTVDGFLAAAAAGFVIGLTFVLVGFLTSECAPKVARRQLLVVPIAAAAGLCGSLIDSLLGATLQFSGYCTLRKKVVANPGPTVSKISGRNILDNHGVNVVSVLLTTLLTAIACLHIF</sequence>
<keyword evidence="3 6" id="KW-0812">Transmembrane</keyword>
<evidence type="ECO:0000313" key="7">
    <source>
        <dbReference type="EMBL" id="OAY67089.1"/>
    </source>
</evidence>
<feature type="transmembrane region" description="Helical" evidence="6">
    <location>
        <begin position="160"/>
        <end position="181"/>
    </location>
</feature>
<organism evidence="7 8">
    <name type="scientific">Ananas comosus</name>
    <name type="common">Pineapple</name>
    <name type="synonym">Ananas ananas</name>
    <dbReference type="NCBI Taxonomy" id="4615"/>
    <lineage>
        <taxon>Eukaryota</taxon>
        <taxon>Viridiplantae</taxon>
        <taxon>Streptophyta</taxon>
        <taxon>Embryophyta</taxon>
        <taxon>Tracheophyta</taxon>
        <taxon>Spermatophyta</taxon>
        <taxon>Magnoliopsida</taxon>
        <taxon>Liliopsida</taxon>
        <taxon>Poales</taxon>
        <taxon>Bromeliaceae</taxon>
        <taxon>Bromelioideae</taxon>
        <taxon>Ananas</taxon>
    </lineage>
</organism>
<dbReference type="AlphaFoldDB" id="A0A199UQQ6"/>
<dbReference type="PANTHER" id="PTHR13353:SF14">
    <property type="entry name" value="PROTEIN PGR"/>
    <property type="match status" value="1"/>
</dbReference>
<evidence type="ECO:0000256" key="4">
    <source>
        <dbReference type="ARBA" id="ARBA00022989"/>
    </source>
</evidence>
<dbReference type="Proteomes" id="UP000092600">
    <property type="component" value="Unassembled WGS sequence"/>
</dbReference>
<accession>A0A199UQQ6</accession>